<protein>
    <submittedName>
        <fullName evidence="2">Uncharacterized protein</fullName>
    </submittedName>
</protein>
<evidence type="ECO:0000313" key="3">
    <source>
        <dbReference type="Proteomes" id="UP000243338"/>
    </source>
</evidence>
<dbReference type="OrthoDB" id="132173at2157"/>
<dbReference type="EMBL" id="FOHQ01000001">
    <property type="protein sequence ID" value="SES70165.1"/>
    <property type="molecule type" value="Genomic_DNA"/>
</dbReference>
<keyword evidence="1" id="KW-1133">Transmembrane helix</keyword>
<feature type="transmembrane region" description="Helical" evidence="1">
    <location>
        <begin position="17"/>
        <end position="35"/>
    </location>
</feature>
<gene>
    <name evidence="2" type="ORF">SAMN04488587_0677</name>
</gene>
<evidence type="ECO:0000313" key="2">
    <source>
        <dbReference type="EMBL" id="SES70165.1"/>
    </source>
</evidence>
<sequence>MFNKSPSFREVQKFRQFWVSSLVLIPAVVTLYGAYQQLVLGQPFGDNPASDTTMIILTIIFGFLFPLFIFSMKLVTEVRSDGLYVRFFPFHLSFKKIGYTDIAGYKAVHYSALRDYGGWGIRYGKNGKAYNISGNDGIMVEFRNGMHLLIGSQKVHELLMAMDQSTRAA</sequence>
<keyword evidence="1" id="KW-0472">Membrane</keyword>
<dbReference type="Pfam" id="PF19638">
    <property type="entry name" value="DUF6141"/>
    <property type="match status" value="1"/>
</dbReference>
<dbReference type="InterPro" id="IPR046139">
    <property type="entry name" value="DUF6141"/>
</dbReference>
<feature type="transmembrane region" description="Helical" evidence="1">
    <location>
        <begin position="55"/>
        <end position="76"/>
    </location>
</feature>
<dbReference type="Proteomes" id="UP000243338">
    <property type="component" value="Unassembled WGS sequence"/>
</dbReference>
<evidence type="ECO:0000256" key="1">
    <source>
        <dbReference type="SAM" id="Phobius"/>
    </source>
</evidence>
<name>A0A1H9YM93_9EURY</name>
<dbReference type="AlphaFoldDB" id="A0A1H9YM93"/>
<dbReference type="RefSeq" id="WP_091688925.1">
    <property type="nucleotide sequence ID" value="NZ_CAAGSJ010000003.1"/>
</dbReference>
<keyword evidence="3" id="KW-1185">Reference proteome</keyword>
<proteinExistence type="predicted"/>
<accession>A0A1H9YM93</accession>
<keyword evidence="1" id="KW-0812">Transmembrane</keyword>
<reference evidence="3" key="1">
    <citation type="submission" date="2016-10" db="EMBL/GenBank/DDBJ databases">
        <authorList>
            <person name="Varghese N."/>
            <person name="Submissions S."/>
        </authorList>
    </citation>
    <scope>NUCLEOTIDE SEQUENCE [LARGE SCALE GENOMIC DNA]</scope>
    <source>
        <strain evidence="3">SLH 33</strain>
    </source>
</reference>
<organism evidence="2 3">
    <name type="scientific">Methanococcoides vulcani</name>
    <dbReference type="NCBI Taxonomy" id="1353158"/>
    <lineage>
        <taxon>Archaea</taxon>
        <taxon>Methanobacteriati</taxon>
        <taxon>Methanobacteriota</taxon>
        <taxon>Stenosarchaea group</taxon>
        <taxon>Methanomicrobia</taxon>
        <taxon>Methanosarcinales</taxon>
        <taxon>Methanosarcinaceae</taxon>
        <taxon>Methanococcoides</taxon>
    </lineage>
</organism>